<gene>
    <name evidence="2" type="ORF">C4B24_02330</name>
</gene>
<protein>
    <submittedName>
        <fullName evidence="2">Uncharacterized protein</fullName>
    </submittedName>
</protein>
<keyword evidence="1" id="KW-1133">Transmembrane helix</keyword>
<evidence type="ECO:0000313" key="2">
    <source>
        <dbReference type="EMBL" id="TCG11365.1"/>
    </source>
</evidence>
<proteinExistence type="predicted"/>
<name>A0A4R0XR59_9MOLU</name>
<organism evidence="2 3">
    <name type="scientific">Mycoplasma marinum</name>
    <dbReference type="NCBI Taxonomy" id="1937190"/>
    <lineage>
        <taxon>Bacteria</taxon>
        <taxon>Bacillati</taxon>
        <taxon>Mycoplasmatota</taxon>
        <taxon>Mollicutes</taxon>
        <taxon>Mycoplasmataceae</taxon>
        <taxon>Mycoplasma</taxon>
    </lineage>
</organism>
<reference evidence="2 3" key="1">
    <citation type="submission" date="2018-02" db="EMBL/GenBank/DDBJ databases">
        <title>Mycoplasma marinum and Mycoplasma todarodis sp. nov., moderately halophilic and psychrotolerant mycoplasmas isolated from cephalopods.</title>
        <authorList>
            <person name="Viver T."/>
        </authorList>
    </citation>
    <scope>NUCLEOTIDE SEQUENCE [LARGE SCALE GENOMIC DNA]</scope>
    <source>
        <strain evidence="2 3">PE</strain>
    </source>
</reference>
<feature type="transmembrane region" description="Helical" evidence="1">
    <location>
        <begin position="7"/>
        <end position="32"/>
    </location>
</feature>
<evidence type="ECO:0000256" key="1">
    <source>
        <dbReference type="SAM" id="Phobius"/>
    </source>
</evidence>
<keyword evidence="3" id="KW-1185">Reference proteome</keyword>
<dbReference type="AlphaFoldDB" id="A0A4R0XR59"/>
<dbReference type="RefSeq" id="WP_131598957.1">
    <property type="nucleotide sequence ID" value="NZ_CBDBYK010000006.1"/>
</dbReference>
<sequence>MNPKSKVWINLGMAVLAVTGFILIVVCMFNAIEAIKPFIERSHNIGDKMSDDVIKSLQAPGLTINGHAFTTSSTTAKNISADLITAAKASGIKDVQELKIFSINNGEIELYSATAYAKELVSLFKNGNTKLMWIISIAIVIFSWIGGIITSIIAKGALKASNLKGGMAGVIFAIFKVTGIPFLITAIITAVKVSGSSKQVTA</sequence>
<feature type="transmembrane region" description="Helical" evidence="1">
    <location>
        <begin position="166"/>
        <end position="191"/>
    </location>
</feature>
<keyword evidence="1" id="KW-0812">Transmembrane</keyword>
<dbReference type="OrthoDB" id="10008394at2"/>
<dbReference type="Proteomes" id="UP000294192">
    <property type="component" value="Unassembled WGS sequence"/>
</dbReference>
<keyword evidence="1" id="KW-0472">Membrane</keyword>
<accession>A0A4R0XR59</accession>
<dbReference type="EMBL" id="PSZO01000008">
    <property type="protein sequence ID" value="TCG11365.1"/>
    <property type="molecule type" value="Genomic_DNA"/>
</dbReference>
<comment type="caution">
    <text evidence="2">The sequence shown here is derived from an EMBL/GenBank/DDBJ whole genome shotgun (WGS) entry which is preliminary data.</text>
</comment>
<feature type="transmembrane region" description="Helical" evidence="1">
    <location>
        <begin position="131"/>
        <end position="154"/>
    </location>
</feature>
<evidence type="ECO:0000313" key="3">
    <source>
        <dbReference type="Proteomes" id="UP000294192"/>
    </source>
</evidence>